<dbReference type="Gene3D" id="3.40.50.1240">
    <property type="entry name" value="Phosphoglycerate mutase-like"/>
    <property type="match status" value="1"/>
</dbReference>
<protein>
    <submittedName>
        <fullName evidence="2">Histidine phosphatase family protein</fullName>
    </submittedName>
</protein>
<keyword evidence="3" id="KW-1185">Reference proteome</keyword>
<gene>
    <name evidence="2" type="ORF">KSS89_17685</name>
</gene>
<evidence type="ECO:0000313" key="2">
    <source>
        <dbReference type="EMBL" id="QXH38115.1"/>
    </source>
</evidence>
<accession>A0ABX8MIF2</accession>
<dbReference type="SUPFAM" id="SSF53254">
    <property type="entry name" value="Phosphoglycerate mutase-like"/>
    <property type="match status" value="1"/>
</dbReference>
<dbReference type="CDD" id="cd07040">
    <property type="entry name" value="HP"/>
    <property type="match status" value="1"/>
</dbReference>
<proteinExistence type="predicted"/>
<keyword evidence="1" id="KW-0472">Membrane</keyword>
<dbReference type="InterPro" id="IPR029033">
    <property type="entry name" value="His_PPase_superfam"/>
</dbReference>
<name>A0ABX8MIF2_9PSED</name>
<feature type="transmembrane region" description="Helical" evidence="1">
    <location>
        <begin position="35"/>
        <end position="54"/>
    </location>
</feature>
<dbReference type="Proteomes" id="UP000693952">
    <property type="component" value="Chromosome"/>
</dbReference>
<keyword evidence="1" id="KW-1133">Transmembrane helix</keyword>
<evidence type="ECO:0000313" key="3">
    <source>
        <dbReference type="Proteomes" id="UP000693952"/>
    </source>
</evidence>
<dbReference type="EMBL" id="CP077074">
    <property type="protein sequence ID" value="QXH38115.1"/>
    <property type="molecule type" value="Genomic_DNA"/>
</dbReference>
<sequence>MTSPYPKTVQVSEVINTVKPGTPPQRPSLSRSRRIIAWASAITLAALVSGFVLWPGTPLDLGVGNQMESAGVYRHWKSGEVIALVRHAERCDRSANPCLGPADGITQLGSTTSSGLGRAFRSLGLETTDIVSSPATRTRQTADLMFNQAVPTQDWLLNCGADFGDVIKAHKNARRNLVLVTHSDCISDLESQLGFEHALHSKYNSSLFVTQNSDGTLHILGTISAEDWQQAIEHSPTNL</sequence>
<reference evidence="2" key="1">
    <citation type="submission" date="2021-06" db="EMBL/GenBank/DDBJ databases">
        <title>Updating the genus Pseudomonas: Description of 43 new species and partition of the Pseudomonas putida group.</title>
        <authorList>
            <person name="Girard L."/>
            <person name="Lood C."/>
            <person name="Vandamme P."/>
            <person name="Rokni-Zadeh H."/>
            <person name="van Noort V."/>
            <person name="Hofte M."/>
            <person name="Lavigne R."/>
            <person name="De Mot R."/>
        </authorList>
    </citation>
    <scope>NUCLEOTIDE SEQUENCE</scope>
    <source>
        <strain evidence="2">CMR12a</strain>
    </source>
</reference>
<keyword evidence="1" id="KW-0812">Transmembrane</keyword>
<evidence type="ECO:0000256" key="1">
    <source>
        <dbReference type="SAM" id="Phobius"/>
    </source>
</evidence>
<organism evidence="2 3">
    <name type="scientific">Pseudomonas sessilinigenes</name>
    <dbReference type="NCBI Taxonomy" id="658629"/>
    <lineage>
        <taxon>Bacteria</taxon>
        <taxon>Pseudomonadati</taxon>
        <taxon>Pseudomonadota</taxon>
        <taxon>Gammaproteobacteria</taxon>
        <taxon>Pseudomonadales</taxon>
        <taxon>Pseudomonadaceae</taxon>
        <taxon>Pseudomonas</taxon>
    </lineage>
</organism>